<evidence type="ECO:0000259" key="11">
    <source>
        <dbReference type="SMART" id="SM00479"/>
    </source>
</evidence>
<name>S3DB31_OPHP1</name>
<dbReference type="InterPro" id="IPR012337">
    <property type="entry name" value="RNaseH-like_sf"/>
</dbReference>
<feature type="compositionally biased region" description="Polar residues" evidence="10">
    <location>
        <begin position="97"/>
        <end position="107"/>
    </location>
</feature>
<dbReference type="GO" id="GO:0008408">
    <property type="term" value="F:3'-5' exonuclease activity"/>
    <property type="evidence" value="ECO:0007669"/>
    <property type="project" value="InterPro"/>
</dbReference>
<dbReference type="GO" id="GO:0005634">
    <property type="term" value="C:nucleus"/>
    <property type="evidence" value="ECO:0007669"/>
    <property type="project" value="UniProtKB-SubCell"/>
</dbReference>
<feature type="compositionally biased region" description="Low complexity" evidence="10">
    <location>
        <begin position="65"/>
        <end position="90"/>
    </location>
</feature>
<evidence type="ECO:0000256" key="2">
    <source>
        <dbReference type="ARBA" id="ARBA00010489"/>
    </source>
</evidence>
<keyword evidence="5" id="KW-0540">Nuclease</keyword>
<dbReference type="VEuPathDB" id="FungiDB:F503_05840"/>
<feature type="compositionally biased region" description="Basic and acidic residues" evidence="10">
    <location>
        <begin position="27"/>
        <end position="36"/>
    </location>
</feature>
<dbReference type="SMART" id="SM00479">
    <property type="entry name" value="EXOIII"/>
    <property type="match status" value="1"/>
</dbReference>
<dbReference type="InterPro" id="IPR047021">
    <property type="entry name" value="REXO1/3/4-like"/>
</dbReference>
<dbReference type="GO" id="GO:0003676">
    <property type="term" value="F:nucleic acid binding"/>
    <property type="evidence" value="ECO:0007669"/>
    <property type="project" value="InterPro"/>
</dbReference>
<evidence type="ECO:0000256" key="3">
    <source>
        <dbReference type="ARBA" id="ARBA00016937"/>
    </source>
</evidence>
<evidence type="ECO:0000256" key="10">
    <source>
        <dbReference type="SAM" id="MobiDB-lite"/>
    </source>
</evidence>
<evidence type="ECO:0000256" key="6">
    <source>
        <dbReference type="ARBA" id="ARBA00022801"/>
    </source>
</evidence>
<evidence type="ECO:0000256" key="9">
    <source>
        <dbReference type="ARBA" id="ARBA00025599"/>
    </source>
</evidence>
<dbReference type="InterPro" id="IPR036397">
    <property type="entry name" value="RNaseH_sf"/>
</dbReference>
<protein>
    <recommendedName>
        <fullName evidence="3">RNA exonuclease 4</fullName>
    </recommendedName>
</protein>
<reference evidence="12 13" key="1">
    <citation type="journal article" date="2013" name="BMC Genomics">
        <title>The genome and transcriptome of the pine saprophyte Ophiostoma piceae, and a comparison with the bark beetle-associated pine pathogen Grosmannia clavigera.</title>
        <authorList>
            <person name="Haridas S."/>
            <person name="Wang Y."/>
            <person name="Lim L."/>
            <person name="Massoumi Alamouti S."/>
            <person name="Jackman S."/>
            <person name="Docking R."/>
            <person name="Robertson G."/>
            <person name="Birol I."/>
            <person name="Bohlmann J."/>
            <person name="Breuil C."/>
        </authorList>
    </citation>
    <scope>NUCLEOTIDE SEQUENCE [LARGE SCALE GENOMIC DNA]</scope>
    <source>
        <strain evidence="12 13">UAMH 11346</strain>
    </source>
</reference>
<gene>
    <name evidence="12" type="ORF">F503_05840</name>
</gene>
<dbReference type="Gene3D" id="3.30.420.10">
    <property type="entry name" value="Ribonuclease H-like superfamily/Ribonuclease H"/>
    <property type="match status" value="1"/>
</dbReference>
<dbReference type="InterPro" id="IPR037431">
    <property type="entry name" value="REX4_DEDDh_dom"/>
</dbReference>
<feature type="region of interest" description="Disordered" evidence="10">
    <location>
        <begin position="1"/>
        <end position="118"/>
    </location>
</feature>
<keyword evidence="8" id="KW-0539">Nucleus</keyword>
<dbReference type="EMBL" id="KE148146">
    <property type="protein sequence ID" value="EPE10745.1"/>
    <property type="molecule type" value="Genomic_DNA"/>
</dbReference>
<comment type="function">
    <text evidence="9">Exoribonuclease involved in ribosome biosynthesis. Involved in the processing of ITS1, the internal transcribed spacer localized between the 18S and 5.8S rRNAs.</text>
</comment>
<dbReference type="eggNOG" id="KOG2249">
    <property type="taxonomic scope" value="Eukaryota"/>
</dbReference>
<dbReference type="GO" id="GO:0000027">
    <property type="term" value="P:ribosomal large subunit assembly"/>
    <property type="evidence" value="ECO:0007669"/>
    <property type="project" value="TreeGrafter"/>
</dbReference>
<dbReference type="Proteomes" id="UP000016923">
    <property type="component" value="Unassembled WGS sequence"/>
</dbReference>
<proteinExistence type="inferred from homology"/>
<comment type="subcellular location">
    <subcellularLocation>
        <location evidence="1">Nucleus</location>
    </subcellularLocation>
</comment>
<sequence length="381" mass="40751">MAALSSNWKKLQARIKAESSSSATTPAKDKATDKPKQVAGKKRPLGDGTQAPPVKKQRPAGVNGAKPAFAKKPTASTTTTTTAAKAAQAAKARKSNMGVTQSSQLSNEAAYDNNGKGHRLSKGITPSLAMWAEDHDISAEDVAQAYGLAGVPLAGNGRVKVGAAAIGTGSSEADRENVGLTQNLAIGKYISLDCEMVGAGDGGHDDVLARVSIVDFFGRQVYDTYVKPQPGQKITDWRTHVSGVTSRHMRFARPFEEVRTLVEGLLKGDAASKNEPRILVGHDIKHDLQVLNLSHPPRLIRDTAKFGGFKQYGHGPKPALRVLAREILGITIQQGAHSSIEDARVTMQLFRQYKPAFDVECANKFGPDTPGSSKKGQKKRR</sequence>
<evidence type="ECO:0000256" key="5">
    <source>
        <dbReference type="ARBA" id="ARBA00022722"/>
    </source>
</evidence>
<keyword evidence="4" id="KW-0698">rRNA processing</keyword>
<evidence type="ECO:0000313" key="13">
    <source>
        <dbReference type="Proteomes" id="UP000016923"/>
    </source>
</evidence>
<dbReference type="OrthoDB" id="8191639at2759"/>
<dbReference type="PANTHER" id="PTHR12801">
    <property type="entry name" value="RNA EXONUCLEASE REXO1 / RECO3 FAMILY MEMBER-RELATED"/>
    <property type="match status" value="1"/>
</dbReference>
<dbReference type="CDD" id="cd06144">
    <property type="entry name" value="REX4_like"/>
    <property type="match status" value="1"/>
</dbReference>
<dbReference type="STRING" id="1262450.S3DB31"/>
<keyword evidence="6" id="KW-0378">Hydrolase</keyword>
<dbReference type="PANTHER" id="PTHR12801:SF45">
    <property type="entry name" value="RNA EXONUCLEASE 4"/>
    <property type="match status" value="1"/>
</dbReference>
<dbReference type="Pfam" id="PF00929">
    <property type="entry name" value="RNase_T"/>
    <property type="match status" value="1"/>
</dbReference>
<organism evidence="12 13">
    <name type="scientific">Ophiostoma piceae (strain UAMH 11346)</name>
    <name type="common">Sap stain fungus</name>
    <dbReference type="NCBI Taxonomy" id="1262450"/>
    <lineage>
        <taxon>Eukaryota</taxon>
        <taxon>Fungi</taxon>
        <taxon>Dikarya</taxon>
        <taxon>Ascomycota</taxon>
        <taxon>Pezizomycotina</taxon>
        <taxon>Sordariomycetes</taxon>
        <taxon>Sordariomycetidae</taxon>
        <taxon>Ophiostomatales</taxon>
        <taxon>Ophiostomataceae</taxon>
        <taxon>Ophiostoma</taxon>
    </lineage>
</organism>
<keyword evidence="7 12" id="KW-0269">Exonuclease</keyword>
<evidence type="ECO:0000313" key="12">
    <source>
        <dbReference type="EMBL" id="EPE10745.1"/>
    </source>
</evidence>
<comment type="similarity">
    <text evidence="2">Belongs to the REXO4 family.</text>
</comment>
<dbReference type="AlphaFoldDB" id="S3DB31"/>
<evidence type="ECO:0000256" key="7">
    <source>
        <dbReference type="ARBA" id="ARBA00022839"/>
    </source>
</evidence>
<dbReference type="FunFam" id="3.30.420.10:FF:000007">
    <property type="entry name" value="Interferon-stimulated exonuclease gene 20"/>
    <property type="match status" value="1"/>
</dbReference>
<evidence type="ECO:0000256" key="1">
    <source>
        <dbReference type="ARBA" id="ARBA00004123"/>
    </source>
</evidence>
<dbReference type="HOGENOM" id="CLU_022453_2_1_1"/>
<keyword evidence="13" id="KW-1185">Reference proteome</keyword>
<accession>S3DB31</accession>
<evidence type="ECO:0000256" key="4">
    <source>
        <dbReference type="ARBA" id="ARBA00022552"/>
    </source>
</evidence>
<dbReference type="InterPro" id="IPR013520">
    <property type="entry name" value="Ribonucl_H"/>
</dbReference>
<dbReference type="SUPFAM" id="SSF53098">
    <property type="entry name" value="Ribonuclease H-like"/>
    <property type="match status" value="1"/>
</dbReference>
<dbReference type="OMA" id="HVSGISK"/>
<feature type="domain" description="Exonuclease" evidence="11">
    <location>
        <begin position="188"/>
        <end position="359"/>
    </location>
</feature>
<evidence type="ECO:0000256" key="8">
    <source>
        <dbReference type="ARBA" id="ARBA00023242"/>
    </source>
</evidence>
<dbReference type="GO" id="GO:0006364">
    <property type="term" value="P:rRNA processing"/>
    <property type="evidence" value="ECO:0007669"/>
    <property type="project" value="UniProtKB-KW"/>
</dbReference>